<dbReference type="SUPFAM" id="SSF102705">
    <property type="entry name" value="NIF3 (NGG1p interacting factor 3)-like"/>
    <property type="match status" value="1"/>
</dbReference>
<evidence type="ECO:0000256" key="1">
    <source>
        <dbReference type="ARBA" id="ARBA00020998"/>
    </source>
</evidence>
<dbReference type="Gene3D" id="3.30.70.120">
    <property type="match status" value="1"/>
</dbReference>
<protein>
    <recommendedName>
        <fullName evidence="1">ATP phosphoribosyltransferase</fullName>
    </recommendedName>
</protein>
<dbReference type="Proteomes" id="UP001219525">
    <property type="component" value="Unassembled WGS sequence"/>
</dbReference>
<organism evidence="2 3">
    <name type="scientific">Mycena pura</name>
    <dbReference type="NCBI Taxonomy" id="153505"/>
    <lineage>
        <taxon>Eukaryota</taxon>
        <taxon>Fungi</taxon>
        <taxon>Dikarya</taxon>
        <taxon>Basidiomycota</taxon>
        <taxon>Agaricomycotina</taxon>
        <taxon>Agaricomycetes</taxon>
        <taxon>Agaricomycetidae</taxon>
        <taxon>Agaricales</taxon>
        <taxon>Marasmiineae</taxon>
        <taxon>Mycenaceae</taxon>
        <taxon>Mycena</taxon>
    </lineage>
</organism>
<evidence type="ECO:0000313" key="2">
    <source>
        <dbReference type="EMBL" id="KAJ7224314.1"/>
    </source>
</evidence>
<keyword evidence="3" id="KW-1185">Reference proteome</keyword>
<evidence type="ECO:0000313" key="3">
    <source>
        <dbReference type="Proteomes" id="UP001219525"/>
    </source>
</evidence>
<comment type="caution">
    <text evidence="2">The sequence shown here is derived from an EMBL/GenBank/DDBJ whole genome shotgun (WGS) entry which is preliminary data.</text>
</comment>
<dbReference type="PANTHER" id="PTHR41774:SF1">
    <property type="entry name" value="NGG1P INTERACTING FACTOR NIF3"/>
    <property type="match status" value="1"/>
</dbReference>
<dbReference type="InterPro" id="IPR015867">
    <property type="entry name" value="N-reg_PII/ATP_PRibTrfase_C"/>
</dbReference>
<name>A0AAD6YN56_9AGAR</name>
<gene>
    <name evidence="2" type="ORF">GGX14DRAFT_425148</name>
</gene>
<dbReference type="PANTHER" id="PTHR41774">
    <property type="match status" value="1"/>
</dbReference>
<reference evidence="2" key="1">
    <citation type="submission" date="2023-03" db="EMBL/GenBank/DDBJ databases">
        <title>Massive genome expansion in bonnet fungi (Mycena s.s.) driven by repeated elements and novel gene families across ecological guilds.</title>
        <authorList>
            <consortium name="Lawrence Berkeley National Laboratory"/>
            <person name="Harder C.B."/>
            <person name="Miyauchi S."/>
            <person name="Viragh M."/>
            <person name="Kuo A."/>
            <person name="Thoen E."/>
            <person name="Andreopoulos B."/>
            <person name="Lu D."/>
            <person name="Skrede I."/>
            <person name="Drula E."/>
            <person name="Henrissat B."/>
            <person name="Morin E."/>
            <person name="Kohler A."/>
            <person name="Barry K."/>
            <person name="LaButti K."/>
            <person name="Morin E."/>
            <person name="Salamov A."/>
            <person name="Lipzen A."/>
            <person name="Mereny Z."/>
            <person name="Hegedus B."/>
            <person name="Baldrian P."/>
            <person name="Stursova M."/>
            <person name="Weitz H."/>
            <person name="Taylor A."/>
            <person name="Grigoriev I.V."/>
            <person name="Nagy L.G."/>
            <person name="Martin F."/>
            <person name="Kauserud H."/>
        </authorList>
    </citation>
    <scope>NUCLEOTIDE SEQUENCE</scope>
    <source>
        <strain evidence="2">9144</strain>
    </source>
</reference>
<sequence length="109" mass="12404">MFLSRYKLVFFSPTANTTAILDHLFAKFPEHVGKVGKYEKVAFRSHGTGQFQPTTGARPAIGTVGVLEFVEEDRVEVPVIDRVRDVVQELKAVHPYEEVAYDVYRVEDF</sequence>
<accession>A0AAD6YN56</accession>
<proteinExistence type="predicted"/>
<dbReference type="AlphaFoldDB" id="A0AAD6YN56"/>
<dbReference type="EMBL" id="JARJCW010000005">
    <property type="protein sequence ID" value="KAJ7224314.1"/>
    <property type="molecule type" value="Genomic_DNA"/>
</dbReference>
<dbReference type="InterPro" id="IPR036069">
    <property type="entry name" value="DUF34/NIF3_sf"/>
</dbReference>